<dbReference type="Pfam" id="PF00787">
    <property type="entry name" value="PX"/>
    <property type="match status" value="1"/>
</dbReference>
<dbReference type="SUPFAM" id="SSF54001">
    <property type="entry name" value="Cysteine proteinases"/>
    <property type="match status" value="1"/>
</dbReference>
<dbReference type="CDD" id="cd00821">
    <property type="entry name" value="PH"/>
    <property type="match status" value="1"/>
</dbReference>
<evidence type="ECO:0008006" key="5">
    <source>
        <dbReference type="Google" id="ProtNLM"/>
    </source>
</evidence>
<dbReference type="RefSeq" id="XP_009827507.1">
    <property type="nucleotide sequence ID" value="XM_009829205.1"/>
</dbReference>
<gene>
    <name evidence="4" type="ORF">H257_04614</name>
</gene>
<dbReference type="InterPro" id="IPR036871">
    <property type="entry name" value="PX_dom_sf"/>
</dbReference>
<name>W4GU37_APHAT</name>
<feature type="compositionally biased region" description="Acidic residues" evidence="1">
    <location>
        <begin position="139"/>
        <end position="151"/>
    </location>
</feature>
<dbReference type="Gene3D" id="3.30.1520.10">
    <property type="entry name" value="Phox-like domain"/>
    <property type="match status" value="1"/>
</dbReference>
<evidence type="ECO:0000256" key="1">
    <source>
        <dbReference type="SAM" id="MobiDB-lite"/>
    </source>
</evidence>
<dbReference type="OrthoDB" id="7462577at2759"/>
<dbReference type="PROSITE" id="PS50195">
    <property type="entry name" value="PX"/>
    <property type="match status" value="1"/>
</dbReference>
<protein>
    <recommendedName>
        <fullName evidence="5">PX domain-containing protein</fullName>
    </recommendedName>
</protein>
<accession>W4GU37</accession>
<dbReference type="PROSITE" id="PS50003">
    <property type="entry name" value="PH_DOMAIN"/>
    <property type="match status" value="1"/>
</dbReference>
<organism evidence="4">
    <name type="scientific">Aphanomyces astaci</name>
    <name type="common">Crayfish plague agent</name>
    <dbReference type="NCBI Taxonomy" id="112090"/>
    <lineage>
        <taxon>Eukaryota</taxon>
        <taxon>Sar</taxon>
        <taxon>Stramenopiles</taxon>
        <taxon>Oomycota</taxon>
        <taxon>Saprolegniomycetes</taxon>
        <taxon>Saprolegniales</taxon>
        <taxon>Verrucalvaceae</taxon>
        <taxon>Aphanomyces</taxon>
    </lineage>
</organism>
<dbReference type="Gene3D" id="3.90.1720.10">
    <property type="entry name" value="endopeptidase domain like (from Nostoc punctiforme)"/>
    <property type="match status" value="1"/>
</dbReference>
<dbReference type="PANTHER" id="PTHR47112">
    <property type="entry name" value="PX DOMAIN-CONTAINING PROTEIN"/>
    <property type="match status" value="1"/>
</dbReference>
<dbReference type="GO" id="GO:0035091">
    <property type="term" value="F:phosphatidylinositol binding"/>
    <property type="evidence" value="ECO:0007669"/>
    <property type="project" value="InterPro"/>
</dbReference>
<dbReference type="CDD" id="cd06093">
    <property type="entry name" value="PX_domain"/>
    <property type="match status" value="1"/>
</dbReference>
<feature type="compositionally biased region" description="Low complexity" evidence="1">
    <location>
        <begin position="114"/>
        <end position="125"/>
    </location>
</feature>
<dbReference type="VEuPathDB" id="FungiDB:H257_04614"/>
<dbReference type="PANTHER" id="PTHR47112:SF1">
    <property type="entry name" value="PX DOMAIN-CONTAINING PROTEIN"/>
    <property type="match status" value="1"/>
</dbReference>
<dbReference type="SUPFAM" id="SSF50729">
    <property type="entry name" value="PH domain-like"/>
    <property type="match status" value="1"/>
</dbReference>
<dbReference type="InterPro" id="IPR011993">
    <property type="entry name" value="PH-like_dom_sf"/>
</dbReference>
<sequence>MAALVLRRGELLRKHPAGDGSPWQRCWMKMYSDRAVDHNNSKVFDVPSIQAVAKTSTSDTNVEFAVTTTGGTRLVFQAPSVQECDAWVRCITDAKRICLASNGRMLFQQAHNVASSSSSTARTSSPFVRFDDSASSYGSDDDEDDDDDDSDERTIVSAANSPVKSPLREPMSRSNAGTFTILHGYINLPNGSRMIMALPYDAAALNAMPVSACKRDILHKLKRKIDTDYPDLPSRSGMVAMLPTEDSGHFVLAIPDAVRDIWLRNEHKKMRHYLDQRLDTATSSVVCVEVRLIQSMPPPPLVVSIVSTLTKVSDLSQKEYTVYKIQVECNGLTWTVDRRYKQFYALHDDVLREAESPFKMYLPPLPPRRALTPKKGAFVAKRQQRLEAYLQDMVALPQLAQDVRVMVFLGMVSTSRNAEMHPSDSRSVLHVSAVHTALEYGDVLLFKTRFGTSKVQRKLTGARYDHAAIVVPGSVPGLLSMLESTGEGIQVYPLKTRLLAYGREVTNAIVARRVLARRTPETLTKLQQFVLDVNGNKYSIVGILNRSKVDDKEKTSHYFCSELVAAALQHLGWVHTNVPPSYFWPGSFAQGGEVETDRHLTPSVALGPELAIDCKIMEVGRAQ</sequence>
<dbReference type="SMART" id="SM00312">
    <property type="entry name" value="PX"/>
    <property type="match status" value="1"/>
</dbReference>
<dbReference type="EMBL" id="KI913121">
    <property type="protein sequence ID" value="ETV82836.1"/>
    <property type="molecule type" value="Genomic_DNA"/>
</dbReference>
<evidence type="ECO:0000313" key="4">
    <source>
        <dbReference type="EMBL" id="ETV82836.1"/>
    </source>
</evidence>
<dbReference type="InterPro" id="IPR001683">
    <property type="entry name" value="PX_dom"/>
</dbReference>
<dbReference type="InterPro" id="IPR038765">
    <property type="entry name" value="Papain-like_cys_pep_sf"/>
</dbReference>
<feature type="region of interest" description="Disordered" evidence="1">
    <location>
        <begin position="114"/>
        <end position="171"/>
    </location>
</feature>
<dbReference type="SMART" id="SM00233">
    <property type="entry name" value="PH"/>
    <property type="match status" value="1"/>
</dbReference>
<proteinExistence type="predicted"/>
<dbReference type="Gene3D" id="2.30.29.30">
    <property type="entry name" value="Pleckstrin-homology domain (PH domain)/Phosphotyrosine-binding domain (PTB)"/>
    <property type="match status" value="1"/>
</dbReference>
<evidence type="ECO:0000259" key="3">
    <source>
        <dbReference type="PROSITE" id="PS50195"/>
    </source>
</evidence>
<dbReference type="GeneID" id="20806610"/>
<dbReference type="SUPFAM" id="SSF64268">
    <property type="entry name" value="PX domain"/>
    <property type="match status" value="1"/>
</dbReference>
<evidence type="ECO:0000259" key="2">
    <source>
        <dbReference type="PROSITE" id="PS50003"/>
    </source>
</evidence>
<feature type="domain" description="PX" evidence="3">
    <location>
        <begin position="301"/>
        <end position="416"/>
    </location>
</feature>
<feature type="domain" description="PH" evidence="2">
    <location>
        <begin position="4"/>
        <end position="96"/>
    </location>
</feature>
<dbReference type="InterPro" id="IPR001849">
    <property type="entry name" value="PH_domain"/>
</dbReference>
<reference evidence="4" key="1">
    <citation type="submission" date="2013-12" db="EMBL/GenBank/DDBJ databases">
        <title>The Genome Sequence of Aphanomyces astaci APO3.</title>
        <authorList>
            <consortium name="The Broad Institute Genomics Platform"/>
            <person name="Russ C."/>
            <person name="Tyler B."/>
            <person name="van West P."/>
            <person name="Dieguez-Uribeondo J."/>
            <person name="Young S.K."/>
            <person name="Zeng Q."/>
            <person name="Gargeya S."/>
            <person name="Fitzgerald M."/>
            <person name="Abouelleil A."/>
            <person name="Alvarado L."/>
            <person name="Chapman S.B."/>
            <person name="Gainer-Dewar J."/>
            <person name="Goldberg J."/>
            <person name="Griggs A."/>
            <person name="Gujja S."/>
            <person name="Hansen M."/>
            <person name="Howarth C."/>
            <person name="Imamovic A."/>
            <person name="Ireland A."/>
            <person name="Larimer J."/>
            <person name="McCowan C."/>
            <person name="Murphy C."/>
            <person name="Pearson M."/>
            <person name="Poon T.W."/>
            <person name="Priest M."/>
            <person name="Roberts A."/>
            <person name="Saif S."/>
            <person name="Shea T."/>
            <person name="Sykes S."/>
            <person name="Wortman J."/>
            <person name="Nusbaum C."/>
            <person name="Birren B."/>
        </authorList>
    </citation>
    <scope>NUCLEOTIDE SEQUENCE [LARGE SCALE GENOMIC DNA]</scope>
    <source>
        <strain evidence="4">APO3</strain>
    </source>
</reference>
<dbReference type="STRING" id="112090.W4GU37"/>
<dbReference type="AlphaFoldDB" id="W4GU37"/>
<dbReference type="Pfam" id="PF00169">
    <property type="entry name" value="PH"/>
    <property type="match status" value="1"/>
</dbReference>